<evidence type="ECO:0000256" key="4">
    <source>
        <dbReference type="ARBA" id="ARBA00022676"/>
    </source>
</evidence>
<dbReference type="EMBL" id="SNYJ01000002">
    <property type="protein sequence ID" value="TDQ42088.1"/>
    <property type="molecule type" value="Genomic_DNA"/>
</dbReference>
<reference evidence="10 11" key="1">
    <citation type="submission" date="2019-03" db="EMBL/GenBank/DDBJ databases">
        <title>Genomic Encyclopedia of Type Strains, Phase IV (KMG-IV): sequencing the most valuable type-strain genomes for metagenomic binning, comparative biology and taxonomic classification.</title>
        <authorList>
            <person name="Goeker M."/>
        </authorList>
    </citation>
    <scope>NUCLEOTIDE SEQUENCE [LARGE SCALE GENOMIC DNA]</scope>
    <source>
        <strain evidence="10 11">DSM 28697</strain>
    </source>
</reference>
<sequence>MLHILLWVLAASCLWTVINSLFMPRLKTKAHEHPIPSLVSILIPVRNEAHQVGALVTNLKRLTYWNLEVIFLDDQSDDETLSLLTEAIRDDERFSIRKGVPKPNGWVGKVFACHQLSLLANGKYYLYIDADIRLHPETVQRALTRLTQKKAGLLTGFPYCPTPVMLSRLLVPMQHFLVLFHLPLLMANFSNKPAFTAAHGAFMLFERASYKSSGGHEAVKNSLVEDVHLARKIKEAGHRVVLANIVAEVKCLMYERNLDVWNGFMKNSFPGIGRSYPLALLLCVVYGYLYIVPLAMVASAFLGVVEFRLAMTALVLVWFQRWTVDMQMKQWNGNFLLMPFAATAFIAILLTSMVRTIRHQGYEWKGRRYS</sequence>
<feature type="transmembrane region" description="Helical" evidence="9">
    <location>
        <begin position="297"/>
        <end position="319"/>
    </location>
</feature>
<organism evidence="10 11">
    <name type="scientific">Aureibacillus halotolerans</name>
    <dbReference type="NCBI Taxonomy" id="1508390"/>
    <lineage>
        <taxon>Bacteria</taxon>
        <taxon>Bacillati</taxon>
        <taxon>Bacillota</taxon>
        <taxon>Bacilli</taxon>
        <taxon>Bacillales</taxon>
        <taxon>Bacillaceae</taxon>
        <taxon>Aureibacillus</taxon>
    </lineage>
</organism>
<keyword evidence="6 9" id="KW-0812">Transmembrane</keyword>
<keyword evidence="5 10" id="KW-0808">Transferase</keyword>
<dbReference type="GO" id="GO:0016020">
    <property type="term" value="C:membrane"/>
    <property type="evidence" value="ECO:0007669"/>
    <property type="project" value="UniProtKB-SubCell"/>
</dbReference>
<evidence type="ECO:0000256" key="9">
    <source>
        <dbReference type="SAM" id="Phobius"/>
    </source>
</evidence>
<dbReference type="InterPro" id="IPR025993">
    <property type="entry name" value="Ceramide_glucosylTrfase"/>
</dbReference>
<accession>A0A4R6U6E7</accession>
<name>A0A4R6U6E7_9BACI</name>
<feature type="transmembrane region" description="Helical" evidence="9">
    <location>
        <begin position="275"/>
        <end position="291"/>
    </location>
</feature>
<evidence type="ECO:0000256" key="5">
    <source>
        <dbReference type="ARBA" id="ARBA00022679"/>
    </source>
</evidence>
<evidence type="ECO:0000256" key="3">
    <source>
        <dbReference type="ARBA" id="ARBA00004991"/>
    </source>
</evidence>
<keyword evidence="4" id="KW-0328">Glycosyltransferase</keyword>
<dbReference type="AlphaFoldDB" id="A0A4R6U6E7"/>
<evidence type="ECO:0000256" key="8">
    <source>
        <dbReference type="ARBA" id="ARBA00023136"/>
    </source>
</evidence>
<dbReference type="Pfam" id="PF13506">
    <property type="entry name" value="Glyco_transf_21"/>
    <property type="match status" value="1"/>
</dbReference>
<comment type="caution">
    <text evidence="10">The sequence shown here is derived from an EMBL/GenBank/DDBJ whole genome shotgun (WGS) entry which is preliminary data.</text>
</comment>
<dbReference type="GO" id="GO:0016757">
    <property type="term" value="F:glycosyltransferase activity"/>
    <property type="evidence" value="ECO:0007669"/>
    <property type="project" value="UniProtKB-KW"/>
</dbReference>
<comment type="pathway">
    <text evidence="2">Lipid metabolism; sphingolipid metabolism.</text>
</comment>
<comment type="subcellular location">
    <subcellularLocation>
        <location evidence="1">Membrane</location>
        <topology evidence="1">Multi-pass membrane protein</topology>
    </subcellularLocation>
</comment>
<evidence type="ECO:0000256" key="7">
    <source>
        <dbReference type="ARBA" id="ARBA00022989"/>
    </source>
</evidence>
<dbReference type="Gene3D" id="3.90.550.10">
    <property type="entry name" value="Spore Coat Polysaccharide Biosynthesis Protein SpsA, Chain A"/>
    <property type="match status" value="1"/>
</dbReference>
<protein>
    <submittedName>
        <fullName evidence="10">Cellulose synthase/poly-beta-1,6-N-acetylglucosamine synthase-like glycosyltransferase</fullName>
    </submittedName>
</protein>
<evidence type="ECO:0000256" key="1">
    <source>
        <dbReference type="ARBA" id="ARBA00004141"/>
    </source>
</evidence>
<dbReference type="RefSeq" id="WP_243739970.1">
    <property type="nucleotide sequence ID" value="NZ_SNYJ01000002.1"/>
</dbReference>
<dbReference type="PANTHER" id="PTHR43646:SF3">
    <property type="entry name" value="SLR1566 PROTEIN"/>
    <property type="match status" value="1"/>
</dbReference>
<evidence type="ECO:0000313" key="11">
    <source>
        <dbReference type="Proteomes" id="UP000295632"/>
    </source>
</evidence>
<dbReference type="Proteomes" id="UP000295632">
    <property type="component" value="Unassembled WGS sequence"/>
</dbReference>
<proteinExistence type="predicted"/>
<keyword evidence="11" id="KW-1185">Reference proteome</keyword>
<dbReference type="InterPro" id="IPR029044">
    <property type="entry name" value="Nucleotide-diphossugar_trans"/>
</dbReference>
<evidence type="ECO:0000256" key="2">
    <source>
        <dbReference type="ARBA" id="ARBA00004760"/>
    </source>
</evidence>
<gene>
    <name evidence="10" type="ORF">EV213_102117</name>
</gene>
<evidence type="ECO:0000313" key="10">
    <source>
        <dbReference type="EMBL" id="TDQ42088.1"/>
    </source>
</evidence>
<keyword evidence="8 9" id="KW-0472">Membrane</keyword>
<dbReference type="SUPFAM" id="SSF53448">
    <property type="entry name" value="Nucleotide-diphospho-sugar transferases"/>
    <property type="match status" value="1"/>
</dbReference>
<evidence type="ECO:0000256" key="6">
    <source>
        <dbReference type="ARBA" id="ARBA00022692"/>
    </source>
</evidence>
<dbReference type="PANTHER" id="PTHR43646">
    <property type="entry name" value="GLYCOSYLTRANSFERASE"/>
    <property type="match status" value="1"/>
</dbReference>
<comment type="pathway">
    <text evidence="3">Sphingolipid metabolism.</text>
</comment>
<keyword evidence="7 9" id="KW-1133">Transmembrane helix</keyword>
<feature type="transmembrane region" description="Helical" evidence="9">
    <location>
        <begin position="331"/>
        <end position="354"/>
    </location>
</feature>